<evidence type="ECO:0000313" key="3">
    <source>
        <dbReference type="Proteomes" id="UP000001568"/>
    </source>
</evidence>
<feature type="domain" description="Programmed cell death protein 2 C-terminal" evidence="1">
    <location>
        <begin position="51"/>
        <end position="170"/>
    </location>
</feature>
<organism evidence="2 3">
    <name type="scientific">Ostreococcus lucimarinus (strain CCE9901)</name>
    <dbReference type="NCBI Taxonomy" id="436017"/>
    <lineage>
        <taxon>Eukaryota</taxon>
        <taxon>Viridiplantae</taxon>
        <taxon>Chlorophyta</taxon>
        <taxon>Mamiellophyceae</taxon>
        <taxon>Mamiellales</taxon>
        <taxon>Bathycoccaceae</taxon>
        <taxon>Ostreococcus</taxon>
    </lineage>
</organism>
<name>A4RZH5_OSTLU</name>
<reference evidence="2 3" key="1">
    <citation type="journal article" date="2007" name="Proc. Natl. Acad. Sci. U.S.A.">
        <title>The tiny eukaryote Ostreococcus provides genomic insights into the paradox of plankton speciation.</title>
        <authorList>
            <person name="Palenik B."/>
            <person name="Grimwood J."/>
            <person name="Aerts A."/>
            <person name="Rouze P."/>
            <person name="Salamov A."/>
            <person name="Putnam N."/>
            <person name="Dupont C."/>
            <person name="Jorgensen R."/>
            <person name="Derelle E."/>
            <person name="Rombauts S."/>
            <person name="Zhou K."/>
            <person name="Otillar R."/>
            <person name="Merchant S.S."/>
            <person name="Podell S."/>
            <person name="Gaasterland T."/>
            <person name="Napoli C."/>
            <person name="Gendler K."/>
            <person name="Manuell A."/>
            <person name="Tai V."/>
            <person name="Vallon O."/>
            <person name="Piganeau G."/>
            <person name="Jancek S."/>
            <person name="Heijde M."/>
            <person name="Jabbari K."/>
            <person name="Bowler C."/>
            <person name="Lohr M."/>
            <person name="Robbens S."/>
            <person name="Werner G."/>
            <person name="Dubchak I."/>
            <person name="Pazour G.J."/>
            <person name="Ren Q."/>
            <person name="Paulsen I."/>
            <person name="Delwiche C."/>
            <person name="Schmutz J."/>
            <person name="Rokhsar D."/>
            <person name="Van de Peer Y."/>
            <person name="Moreau H."/>
            <person name="Grigoriev I.V."/>
        </authorList>
    </citation>
    <scope>NUCLEOTIDE SEQUENCE [LARGE SCALE GENOMIC DNA]</scope>
    <source>
        <strain evidence="2 3">CCE9901</strain>
    </source>
</reference>
<dbReference type="RefSeq" id="XP_001418335.1">
    <property type="nucleotide sequence ID" value="XM_001418298.1"/>
</dbReference>
<dbReference type="OrthoDB" id="366284at2759"/>
<evidence type="ECO:0000313" key="2">
    <source>
        <dbReference type="EMBL" id="ABO96628.1"/>
    </source>
</evidence>
<dbReference type="AlphaFoldDB" id="A4RZH5"/>
<dbReference type="PANTHER" id="PTHR47762:SF2">
    <property type="entry name" value="OS04G0640800 PROTEIN"/>
    <property type="match status" value="1"/>
</dbReference>
<dbReference type="EMBL" id="CP000586">
    <property type="protein sequence ID" value="ABO96628.1"/>
    <property type="molecule type" value="Genomic_DNA"/>
</dbReference>
<gene>
    <name evidence="2" type="ORF">OSTLU_32388</name>
</gene>
<dbReference type="PANTHER" id="PTHR47762">
    <property type="entry name" value="OSJNBB0079B02.4 PROTEIN"/>
    <property type="match status" value="1"/>
</dbReference>
<dbReference type="eggNOG" id="KOG2061">
    <property type="taxonomic scope" value="Eukaryota"/>
</dbReference>
<dbReference type="GeneID" id="5002193"/>
<dbReference type="GO" id="GO:0005737">
    <property type="term" value="C:cytoplasm"/>
    <property type="evidence" value="ECO:0007669"/>
    <property type="project" value="InterPro"/>
</dbReference>
<dbReference type="InterPro" id="IPR007320">
    <property type="entry name" value="PDCD2_C"/>
</dbReference>
<dbReference type="Gramene" id="ABO96628">
    <property type="protein sequence ID" value="ABO96628"/>
    <property type="gene ID" value="OSTLU_32388"/>
</dbReference>
<keyword evidence="3" id="KW-1185">Reference proteome</keyword>
<dbReference type="Proteomes" id="UP000001568">
    <property type="component" value="Chromosome 6"/>
</dbReference>
<accession>A4RZH5</accession>
<proteinExistence type="predicted"/>
<protein>
    <recommendedName>
        <fullName evidence="1">Programmed cell death protein 2 C-terminal domain-containing protein</fullName>
    </recommendedName>
</protein>
<dbReference type="Pfam" id="PF04194">
    <property type="entry name" value="PDCD2_C"/>
    <property type="match status" value="1"/>
</dbReference>
<evidence type="ECO:0000259" key="1">
    <source>
        <dbReference type="Pfam" id="PF04194"/>
    </source>
</evidence>
<dbReference type="HOGENOM" id="CLU_1449928_0_0_1"/>
<dbReference type="STRING" id="436017.A4RZH5"/>
<sequence length="187" mass="20710">MTVKEAAHAEALLARYAEREGVSVTDVVAIDDEDGEWAGETYERGEARHADDAYLKFARRLQRAPDQCMRYDVGGMKFIWPTKTPPPSTSCDRCGTTRVCELQLTPALLRDVEDALSMHKGDKSRLASEEDLLGWDWQTVCVFACPNDACVVPSTDVHRNVSYALERVFVAESEAPGDALLKATRAS</sequence>
<dbReference type="KEGG" id="olu:OSTLU_32388"/>